<evidence type="ECO:0000256" key="1">
    <source>
        <dbReference type="SAM" id="Phobius"/>
    </source>
</evidence>
<name>A0A4U1M8A7_9BACL</name>
<proteinExistence type="predicted"/>
<feature type="transmembrane region" description="Helical" evidence="1">
    <location>
        <begin position="200"/>
        <end position="220"/>
    </location>
</feature>
<evidence type="ECO:0000313" key="3">
    <source>
        <dbReference type="Proteomes" id="UP000310541"/>
    </source>
</evidence>
<feature type="transmembrane region" description="Helical" evidence="1">
    <location>
        <begin position="42"/>
        <end position="60"/>
    </location>
</feature>
<dbReference type="Proteomes" id="UP000310541">
    <property type="component" value="Unassembled WGS sequence"/>
</dbReference>
<dbReference type="EMBL" id="SWFM01000012">
    <property type="protein sequence ID" value="TKD66455.1"/>
    <property type="molecule type" value="Genomic_DNA"/>
</dbReference>
<protein>
    <submittedName>
        <fullName evidence="2">Uncharacterized protein</fullName>
    </submittedName>
</protein>
<keyword evidence="1" id="KW-0812">Transmembrane</keyword>
<sequence>MSDKILDIFSQYELKARIFPGLITIAPFSLTILIWYPELISFESSFITIFILIIILFFLAKVARERGKKLQTQLLKEWGDFPSVIFLSHTDNTINNQTKKRYHNFLNEHIDELNLPNKKEEIKNPALYREQYKSAVDWLLEKTRDNTKYSLLYQDNINYGFSRNMLGIKPFGIFFAMFSLAIDLFGLYQSHSFNLLESPLKVIISIFLSVFFSLLWLFFVRKKWVESTSRTYARTLLATCEKIT</sequence>
<dbReference type="AlphaFoldDB" id="A0A4U1M8A7"/>
<accession>A0A4U1M8A7</accession>
<feature type="transmembrane region" description="Helical" evidence="1">
    <location>
        <begin position="171"/>
        <end position="188"/>
    </location>
</feature>
<organism evidence="2 3">
    <name type="scientific">Guptibacillus hwajinpoensis</name>
    <dbReference type="NCBI Taxonomy" id="208199"/>
    <lineage>
        <taxon>Bacteria</taxon>
        <taxon>Bacillati</taxon>
        <taxon>Bacillota</taxon>
        <taxon>Bacilli</taxon>
        <taxon>Bacillales</taxon>
        <taxon>Guptibacillaceae</taxon>
        <taxon>Guptibacillus</taxon>
    </lineage>
</organism>
<reference evidence="2 3" key="1">
    <citation type="submission" date="2019-04" db="EMBL/GenBank/DDBJ databases">
        <title>Genome sequence of Bacillus hwajinpoensis strain Y2.</title>
        <authorList>
            <person name="Fair J.L."/>
            <person name="Maclea K.S."/>
        </authorList>
    </citation>
    <scope>NUCLEOTIDE SEQUENCE [LARGE SCALE GENOMIC DNA]</scope>
    <source>
        <strain evidence="2 3">Y2</strain>
    </source>
</reference>
<evidence type="ECO:0000313" key="2">
    <source>
        <dbReference type="EMBL" id="TKD66455.1"/>
    </source>
</evidence>
<keyword evidence="1" id="KW-1133">Transmembrane helix</keyword>
<dbReference type="RefSeq" id="WP_136948883.1">
    <property type="nucleotide sequence ID" value="NZ_SWFM01000012.1"/>
</dbReference>
<dbReference type="OrthoDB" id="2083198at2"/>
<feature type="transmembrane region" description="Helical" evidence="1">
    <location>
        <begin position="18"/>
        <end position="36"/>
    </location>
</feature>
<keyword evidence="1" id="KW-0472">Membrane</keyword>
<gene>
    <name evidence="2" type="ORF">FBF83_20145</name>
</gene>
<comment type="caution">
    <text evidence="2">The sequence shown here is derived from an EMBL/GenBank/DDBJ whole genome shotgun (WGS) entry which is preliminary data.</text>
</comment>